<dbReference type="OrthoDB" id="6507653at2759"/>
<accession>A0A1Y3BRE8</accession>
<evidence type="ECO:0000313" key="4">
    <source>
        <dbReference type="Proteomes" id="UP000194236"/>
    </source>
</evidence>
<dbReference type="EMBL" id="MUJZ01012090">
    <property type="protein sequence ID" value="OTF81725.1"/>
    <property type="molecule type" value="Genomic_DNA"/>
</dbReference>
<dbReference type="PROSITE" id="PS50994">
    <property type="entry name" value="INTEGRASE"/>
    <property type="match status" value="1"/>
</dbReference>
<gene>
    <name evidence="3" type="ORF">BLA29_005824</name>
</gene>
<sequence>MSNSKQIHRDHFNQEVKILLEQKTKSSLFTKESYDELICKYNEVNKKPAELRSAREILLLNKYDIIQLKGTKPRLVTNSKIGDTKFFIHSAELFPILDKAHHELNHPGIRKMFDYLREKYMNITTESIIIYNKFCEFCNTKKSLEGMDPKQFSKWIIRFIDMTNTKDGDYLYILQYQDVRTKFSILKPLKVIIAEQVAKKLWKIFGCFGAPQILSCEGRQEFVENVKEKLKEFNGDLKIITGKKESVQDKETENKIKELLKSLCKNRKTDSWSKVLSELQFMLNTIEDEHDHSTPYERFFGRKPNFGLEFTLPENFKPEDLVEEKLEKFCQQQLNPISDKKSKSKSLNDSAILSDEWETDESDSNSSDENDDDDQQQTIVS</sequence>
<feature type="domain" description="Integrase catalytic" evidence="2">
    <location>
        <begin position="145"/>
        <end position="303"/>
    </location>
</feature>
<proteinExistence type="predicted"/>
<evidence type="ECO:0000313" key="3">
    <source>
        <dbReference type="EMBL" id="OTF81725.1"/>
    </source>
</evidence>
<dbReference type="GO" id="GO:0015074">
    <property type="term" value="P:DNA integration"/>
    <property type="evidence" value="ECO:0007669"/>
    <property type="project" value="InterPro"/>
</dbReference>
<name>A0A1Y3BRE8_EURMA</name>
<feature type="region of interest" description="Disordered" evidence="1">
    <location>
        <begin position="338"/>
        <end position="381"/>
    </location>
</feature>
<evidence type="ECO:0000259" key="2">
    <source>
        <dbReference type="PROSITE" id="PS50994"/>
    </source>
</evidence>
<organism evidence="3 4">
    <name type="scientific">Euroglyphus maynei</name>
    <name type="common">Mayne's house dust mite</name>
    <dbReference type="NCBI Taxonomy" id="6958"/>
    <lineage>
        <taxon>Eukaryota</taxon>
        <taxon>Metazoa</taxon>
        <taxon>Ecdysozoa</taxon>
        <taxon>Arthropoda</taxon>
        <taxon>Chelicerata</taxon>
        <taxon>Arachnida</taxon>
        <taxon>Acari</taxon>
        <taxon>Acariformes</taxon>
        <taxon>Sarcoptiformes</taxon>
        <taxon>Astigmata</taxon>
        <taxon>Psoroptidia</taxon>
        <taxon>Analgoidea</taxon>
        <taxon>Pyroglyphidae</taxon>
        <taxon>Pyroglyphinae</taxon>
        <taxon>Euroglyphus</taxon>
    </lineage>
</organism>
<dbReference type="InterPro" id="IPR012337">
    <property type="entry name" value="RNaseH-like_sf"/>
</dbReference>
<comment type="caution">
    <text evidence="3">The sequence shown here is derived from an EMBL/GenBank/DDBJ whole genome shotgun (WGS) entry which is preliminary data.</text>
</comment>
<dbReference type="InterPro" id="IPR036397">
    <property type="entry name" value="RNaseH_sf"/>
</dbReference>
<dbReference type="AlphaFoldDB" id="A0A1Y3BRE8"/>
<protein>
    <recommendedName>
        <fullName evidence="2">Integrase catalytic domain-containing protein</fullName>
    </recommendedName>
</protein>
<dbReference type="GO" id="GO:0003676">
    <property type="term" value="F:nucleic acid binding"/>
    <property type="evidence" value="ECO:0007669"/>
    <property type="project" value="InterPro"/>
</dbReference>
<reference evidence="3 4" key="1">
    <citation type="submission" date="2017-03" db="EMBL/GenBank/DDBJ databases">
        <title>Genome Survey of Euroglyphus maynei.</title>
        <authorList>
            <person name="Arlian L.G."/>
            <person name="Morgan M.S."/>
            <person name="Rider S.D."/>
        </authorList>
    </citation>
    <scope>NUCLEOTIDE SEQUENCE [LARGE SCALE GENOMIC DNA]</scope>
    <source>
        <strain evidence="3">Arlian Lab</strain>
        <tissue evidence="3">Whole body</tissue>
    </source>
</reference>
<dbReference type="PANTHER" id="PTHR37984:SF5">
    <property type="entry name" value="PROTEIN NYNRIN-LIKE"/>
    <property type="match status" value="1"/>
</dbReference>
<dbReference type="SUPFAM" id="SSF53098">
    <property type="entry name" value="Ribonuclease H-like"/>
    <property type="match status" value="1"/>
</dbReference>
<keyword evidence="4" id="KW-1185">Reference proteome</keyword>
<feature type="non-terminal residue" evidence="3">
    <location>
        <position position="381"/>
    </location>
</feature>
<dbReference type="Proteomes" id="UP000194236">
    <property type="component" value="Unassembled WGS sequence"/>
</dbReference>
<dbReference type="PANTHER" id="PTHR37984">
    <property type="entry name" value="PROTEIN CBG26694"/>
    <property type="match status" value="1"/>
</dbReference>
<dbReference type="InterPro" id="IPR050951">
    <property type="entry name" value="Retrovirus_Pol_polyprotein"/>
</dbReference>
<evidence type="ECO:0000256" key="1">
    <source>
        <dbReference type="SAM" id="MobiDB-lite"/>
    </source>
</evidence>
<dbReference type="InterPro" id="IPR001584">
    <property type="entry name" value="Integrase_cat-core"/>
</dbReference>
<feature type="compositionally biased region" description="Acidic residues" evidence="1">
    <location>
        <begin position="355"/>
        <end position="375"/>
    </location>
</feature>
<dbReference type="Gene3D" id="3.30.420.10">
    <property type="entry name" value="Ribonuclease H-like superfamily/Ribonuclease H"/>
    <property type="match status" value="1"/>
</dbReference>